<dbReference type="InterPro" id="IPR013785">
    <property type="entry name" value="Aldolase_TIM"/>
</dbReference>
<evidence type="ECO:0000256" key="9">
    <source>
        <dbReference type="ARBA" id="ARBA00023270"/>
    </source>
</evidence>
<evidence type="ECO:0000313" key="11">
    <source>
        <dbReference type="EMBL" id="NGX94747.1"/>
    </source>
</evidence>
<proteinExistence type="inferred from homology"/>
<evidence type="ECO:0000313" key="12">
    <source>
        <dbReference type="Proteomes" id="UP000480266"/>
    </source>
</evidence>
<comment type="catalytic activity">
    <reaction evidence="10">
        <text>D-sedoheptulose 7-phosphate + D-glyceraldehyde 3-phosphate = D-erythrose 4-phosphate + beta-D-fructose 6-phosphate</text>
        <dbReference type="Rhea" id="RHEA:17053"/>
        <dbReference type="ChEBI" id="CHEBI:16897"/>
        <dbReference type="ChEBI" id="CHEBI:57483"/>
        <dbReference type="ChEBI" id="CHEBI:57634"/>
        <dbReference type="ChEBI" id="CHEBI:59776"/>
        <dbReference type="EC" id="2.2.1.2"/>
    </reaction>
</comment>
<dbReference type="PROSITE" id="PS01054">
    <property type="entry name" value="TRANSALDOLASE_1"/>
    <property type="match status" value="1"/>
</dbReference>
<comment type="function">
    <text evidence="1">Transaldolase is important for the balance of metabolites in the pentose-phosphate pathway.</text>
</comment>
<dbReference type="PROSITE" id="PS00958">
    <property type="entry name" value="TRANSALDOLASE_2"/>
    <property type="match status" value="1"/>
</dbReference>
<sequence length="237" mass="25361">MNPVKALTTHGQAIWLDFLARGFIAKGELKALVDSDGVRGVTSNPSIFEKAIGGSNEYDEAVSALLSERDRSASDLYETLAVEDIQRAADALHSVYDDLKGVDGYVSLEVSPYLARDTAGTVAEAQRLWTSVARDNLMVKVPGTPEGVPAIRALIAQGISINVTLLFSQKMYAEVLEAYISGLEEFVAGGGDPRRIASVASFFVSRIDTAVDNQLDGKIIAAGENEKARLEALKGKV</sequence>
<protein>
    <recommendedName>
        <fullName evidence="5">transaldolase</fullName>
        <ecNumber evidence="5">2.2.1.2</ecNumber>
    </recommendedName>
</protein>
<dbReference type="GO" id="GO:0005975">
    <property type="term" value="P:carbohydrate metabolic process"/>
    <property type="evidence" value="ECO:0007669"/>
    <property type="project" value="InterPro"/>
</dbReference>
<gene>
    <name evidence="11" type="ORF">G4V63_05790</name>
</gene>
<keyword evidence="8" id="KW-0570">Pentose shunt</keyword>
<dbReference type="InterPro" id="IPR001585">
    <property type="entry name" value="TAL/FSA"/>
</dbReference>
<dbReference type="HAMAP" id="MF_00493">
    <property type="entry name" value="Transaldolase_2"/>
    <property type="match status" value="1"/>
</dbReference>
<name>A0A7C9VD00_9BRAD</name>
<dbReference type="UniPathway" id="UPA00115">
    <property type="reaction ID" value="UER00414"/>
</dbReference>
<dbReference type="InterPro" id="IPR018225">
    <property type="entry name" value="Transaldolase_AS"/>
</dbReference>
<keyword evidence="12" id="KW-1185">Reference proteome</keyword>
<reference evidence="11" key="1">
    <citation type="submission" date="2020-02" db="EMBL/GenBank/DDBJ databases">
        <title>Draft genome sequence of Candidatus Afipia apatlaquensis IBT-C3, a potential strain for decolorization of textile dyes.</title>
        <authorList>
            <person name="Sanchez-Reyes A."/>
            <person name="Breton-Deval L."/>
            <person name="Mangelson H."/>
            <person name="Sanchez-Flores A."/>
        </authorList>
    </citation>
    <scope>NUCLEOTIDE SEQUENCE [LARGE SCALE GENOMIC DNA]</scope>
    <source>
        <strain evidence="11">IBT-C3</strain>
    </source>
</reference>
<keyword evidence="6" id="KW-0963">Cytoplasm</keyword>
<evidence type="ECO:0000256" key="7">
    <source>
        <dbReference type="ARBA" id="ARBA00022679"/>
    </source>
</evidence>
<dbReference type="Pfam" id="PF00923">
    <property type="entry name" value="TAL_FSA"/>
    <property type="match status" value="1"/>
</dbReference>
<organism evidence="11 12">
    <name type="scientific">Candidatus Afipia apatlaquensis</name>
    <dbReference type="NCBI Taxonomy" id="2712852"/>
    <lineage>
        <taxon>Bacteria</taxon>
        <taxon>Pseudomonadati</taxon>
        <taxon>Pseudomonadota</taxon>
        <taxon>Alphaproteobacteria</taxon>
        <taxon>Hyphomicrobiales</taxon>
        <taxon>Nitrobacteraceae</taxon>
        <taxon>Afipia</taxon>
    </lineage>
</organism>
<dbReference type="SUPFAM" id="SSF51569">
    <property type="entry name" value="Aldolase"/>
    <property type="match status" value="1"/>
</dbReference>
<comment type="subcellular location">
    <subcellularLocation>
        <location evidence="2">Cytoplasm</location>
    </subcellularLocation>
</comment>
<feature type="non-terminal residue" evidence="11">
    <location>
        <position position="237"/>
    </location>
</feature>
<keyword evidence="9" id="KW-0704">Schiff base</keyword>
<dbReference type="GO" id="GO:0006098">
    <property type="term" value="P:pentose-phosphate shunt"/>
    <property type="evidence" value="ECO:0007669"/>
    <property type="project" value="UniProtKB-UniPathway"/>
</dbReference>
<keyword evidence="11" id="KW-0413">Isomerase</keyword>
<evidence type="ECO:0000256" key="8">
    <source>
        <dbReference type="ARBA" id="ARBA00023126"/>
    </source>
</evidence>
<dbReference type="InterPro" id="IPR004732">
    <property type="entry name" value="Transaldolase_2"/>
</dbReference>
<keyword evidence="7 11" id="KW-0808">Transferase</keyword>
<evidence type="ECO:0000256" key="1">
    <source>
        <dbReference type="ARBA" id="ARBA00003518"/>
    </source>
</evidence>
<comment type="similarity">
    <text evidence="4">Belongs to the transaldolase family. Type 2 subfamily.</text>
</comment>
<evidence type="ECO:0000256" key="10">
    <source>
        <dbReference type="ARBA" id="ARBA00048810"/>
    </source>
</evidence>
<dbReference type="GO" id="GO:0005737">
    <property type="term" value="C:cytoplasm"/>
    <property type="evidence" value="ECO:0007669"/>
    <property type="project" value="UniProtKB-SubCell"/>
</dbReference>
<dbReference type="EMBL" id="JAAMRR010000295">
    <property type="protein sequence ID" value="NGX94747.1"/>
    <property type="molecule type" value="Genomic_DNA"/>
</dbReference>
<dbReference type="Gene3D" id="3.20.20.70">
    <property type="entry name" value="Aldolase class I"/>
    <property type="match status" value="1"/>
</dbReference>
<evidence type="ECO:0000256" key="2">
    <source>
        <dbReference type="ARBA" id="ARBA00004496"/>
    </source>
</evidence>
<dbReference type="GO" id="GO:0004801">
    <property type="term" value="F:transaldolase activity"/>
    <property type="evidence" value="ECO:0007669"/>
    <property type="project" value="UniProtKB-EC"/>
</dbReference>
<dbReference type="AlphaFoldDB" id="A0A7C9VD00"/>
<dbReference type="EC" id="2.2.1.2" evidence="5"/>
<dbReference type="PANTHER" id="PTHR10683:SF31">
    <property type="entry name" value="TRANSALDOLASE"/>
    <property type="match status" value="1"/>
</dbReference>
<dbReference type="PANTHER" id="PTHR10683">
    <property type="entry name" value="TRANSALDOLASE"/>
    <property type="match status" value="1"/>
</dbReference>
<comment type="caution">
    <text evidence="11">The sequence shown here is derived from an EMBL/GenBank/DDBJ whole genome shotgun (WGS) entry which is preliminary data.</text>
</comment>
<comment type="pathway">
    <text evidence="3">Carbohydrate degradation; pentose phosphate pathway; D-glyceraldehyde 3-phosphate and beta-D-fructose 6-phosphate from D-ribose 5-phosphate and D-xylulose 5-phosphate (non-oxidative stage): step 2/3.</text>
</comment>
<evidence type="ECO:0000256" key="3">
    <source>
        <dbReference type="ARBA" id="ARBA00004857"/>
    </source>
</evidence>
<accession>A0A7C9VD00</accession>
<evidence type="ECO:0000256" key="5">
    <source>
        <dbReference type="ARBA" id="ARBA00013151"/>
    </source>
</evidence>
<evidence type="ECO:0000256" key="6">
    <source>
        <dbReference type="ARBA" id="ARBA00022490"/>
    </source>
</evidence>
<dbReference type="GO" id="GO:0016853">
    <property type="term" value="F:isomerase activity"/>
    <property type="evidence" value="ECO:0007669"/>
    <property type="project" value="UniProtKB-KW"/>
</dbReference>
<evidence type="ECO:0000256" key="4">
    <source>
        <dbReference type="ARBA" id="ARBA00008426"/>
    </source>
</evidence>
<dbReference type="Proteomes" id="UP000480266">
    <property type="component" value="Unassembled WGS sequence"/>
</dbReference>